<protein>
    <submittedName>
        <fullName evidence="3">LCP family protein</fullName>
    </submittedName>
</protein>
<dbReference type="Proteomes" id="UP001168537">
    <property type="component" value="Unassembled WGS sequence"/>
</dbReference>
<comment type="caution">
    <text evidence="3">The sequence shown here is derived from an EMBL/GenBank/DDBJ whole genome shotgun (WGS) entry which is preliminary data.</text>
</comment>
<evidence type="ECO:0000313" key="4">
    <source>
        <dbReference type="Proteomes" id="UP001168537"/>
    </source>
</evidence>
<dbReference type="NCBIfam" id="TIGR00350">
    <property type="entry name" value="lytR_cpsA_psr"/>
    <property type="match status" value="1"/>
</dbReference>
<feature type="domain" description="Cell envelope-related transcriptional attenuator" evidence="2">
    <location>
        <begin position="80"/>
        <end position="223"/>
    </location>
</feature>
<proteinExistence type="inferred from homology"/>
<accession>A0ABT8EX33</accession>
<evidence type="ECO:0000256" key="1">
    <source>
        <dbReference type="ARBA" id="ARBA00006068"/>
    </source>
</evidence>
<dbReference type="EMBL" id="JAUHJR010000007">
    <property type="protein sequence ID" value="MDN4162747.1"/>
    <property type="molecule type" value="Genomic_DNA"/>
</dbReference>
<reference evidence="3" key="1">
    <citation type="submission" date="2023-06" db="EMBL/GenBank/DDBJ databases">
        <title>Draft genome sequence of Nocardioides sp. SOB72.</title>
        <authorList>
            <person name="Zhang G."/>
        </authorList>
    </citation>
    <scope>NUCLEOTIDE SEQUENCE</scope>
    <source>
        <strain evidence="3">SOB72</strain>
    </source>
</reference>
<name>A0ABT8EX33_9ACTN</name>
<evidence type="ECO:0000313" key="3">
    <source>
        <dbReference type="EMBL" id="MDN4162747.1"/>
    </source>
</evidence>
<dbReference type="PANTHER" id="PTHR33392">
    <property type="entry name" value="POLYISOPRENYL-TEICHOIC ACID--PEPTIDOGLYCAN TEICHOIC ACID TRANSFERASE TAGU"/>
    <property type="match status" value="1"/>
</dbReference>
<sequence>MTTVPIGLPTGLRRALRVGVLGLVLAVAAVVVPDAAVHRTEVALVKVERADGVAVRDQDVLWVLAVGSDARPGEDMLRSRGDAIQMVGLNTRTGSAVAIGLPRDSWVPIPGHGHGRVNSSLTYGGPGLMGRTVGNLVGVQPDYVFVTRFPFFEDMVDDIGGIHVRNPRRFSDDNLKPLGFARGRIKLDGYGAMAFSRIRKTLAGGDFDRSANQQRVLRGIQQAVRARADEPGFIERGVLTVLEHLHTDLPPGELFRFARALAHVDPAKVTTCVVGGSIGNVGSASIVRPNVAQARRYGAAARADAALRGC</sequence>
<gene>
    <name evidence="3" type="ORF">QWY29_15365</name>
</gene>
<organism evidence="3 4">
    <name type="scientific">Nocardioides abyssi</name>
    <dbReference type="NCBI Taxonomy" id="3058370"/>
    <lineage>
        <taxon>Bacteria</taxon>
        <taxon>Bacillati</taxon>
        <taxon>Actinomycetota</taxon>
        <taxon>Actinomycetes</taxon>
        <taxon>Propionibacteriales</taxon>
        <taxon>Nocardioidaceae</taxon>
        <taxon>Nocardioides</taxon>
    </lineage>
</organism>
<keyword evidence="4" id="KW-1185">Reference proteome</keyword>
<dbReference type="PANTHER" id="PTHR33392:SF6">
    <property type="entry name" value="POLYISOPRENYL-TEICHOIC ACID--PEPTIDOGLYCAN TEICHOIC ACID TRANSFERASE TAGU"/>
    <property type="match status" value="1"/>
</dbReference>
<dbReference type="InterPro" id="IPR004474">
    <property type="entry name" value="LytR_CpsA_psr"/>
</dbReference>
<dbReference type="RefSeq" id="WP_300961892.1">
    <property type="nucleotide sequence ID" value="NZ_JAUHJR010000007.1"/>
</dbReference>
<evidence type="ECO:0000259" key="2">
    <source>
        <dbReference type="Pfam" id="PF03816"/>
    </source>
</evidence>
<dbReference type="Gene3D" id="3.40.630.190">
    <property type="entry name" value="LCP protein"/>
    <property type="match status" value="1"/>
</dbReference>
<dbReference type="Pfam" id="PF03816">
    <property type="entry name" value="LytR_cpsA_psr"/>
    <property type="match status" value="1"/>
</dbReference>
<comment type="similarity">
    <text evidence="1">Belongs to the LytR/CpsA/Psr (LCP) family.</text>
</comment>
<dbReference type="InterPro" id="IPR050922">
    <property type="entry name" value="LytR/CpsA/Psr_CW_biosynth"/>
</dbReference>